<evidence type="ECO:0008006" key="3">
    <source>
        <dbReference type="Google" id="ProtNLM"/>
    </source>
</evidence>
<dbReference type="Proteomes" id="UP000320496">
    <property type="component" value="Chromosome"/>
</dbReference>
<proteinExistence type="predicted"/>
<dbReference type="AlphaFoldDB" id="A0A517ZE19"/>
<dbReference type="RefSeq" id="WP_145371990.1">
    <property type="nucleotide sequence ID" value="NZ_CP036275.1"/>
</dbReference>
<sequence length="120" mass="13361">MSADPWSRPTLSDLRTVLEAIGKSEVEHGRAAERLELSVPAEVMTNRGNTISAMTREISRFGIGLLHRGFVSPGEVTVRMASETREFEYRVRIEWCQPCSNGMFISGGRFLGPAEESEDD</sequence>
<name>A0A517ZE19_9PLAN</name>
<protein>
    <recommendedName>
        <fullName evidence="3">PilZ domain-containing protein</fullName>
    </recommendedName>
</protein>
<dbReference type="KEGG" id="mri:Mal4_50860"/>
<organism evidence="1 2">
    <name type="scientific">Maioricimonas rarisocia</name>
    <dbReference type="NCBI Taxonomy" id="2528026"/>
    <lineage>
        <taxon>Bacteria</taxon>
        <taxon>Pseudomonadati</taxon>
        <taxon>Planctomycetota</taxon>
        <taxon>Planctomycetia</taxon>
        <taxon>Planctomycetales</taxon>
        <taxon>Planctomycetaceae</taxon>
        <taxon>Maioricimonas</taxon>
    </lineage>
</organism>
<evidence type="ECO:0000313" key="1">
    <source>
        <dbReference type="EMBL" id="QDU40726.1"/>
    </source>
</evidence>
<accession>A0A517ZE19</accession>
<keyword evidence="2" id="KW-1185">Reference proteome</keyword>
<dbReference type="Gene3D" id="2.40.10.220">
    <property type="entry name" value="predicted glycosyltransferase like domains"/>
    <property type="match status" value="1"/>
</dbReference>
<dbReference type="OrthoDB" id="213808at2"/>
<dbReference type="EMBL" id="CP036275">
    <property type="protein sequence ID" value="QDU40726.1"/>
    <property type="molecule type" value="Genomic_DNA"/>
</dbReference>
<reference evidence="1 2" key="1">
    <citation type="submission" date="2019-02" db="EMBL/GenBank/DDBJ databases">
        <title>Deep-cultivation of Planctomycetes and their phenomic and genomic characterization uncovers novel biology.</title>
        <authorList>
            <person name="Wiegand S."/>
            <person name="Jogler M."/>
            <person name="Boedeker C."/>
            <person name="Pinto D."/>
            <person name="Vollmers J."/>
            <person name="Rivas-Marin E."/>
            <person name="Kohn T."/>
            <person name="Peeters S.H."/>
            <person name="Heuer A."/>
            <person name="Rast P."/>
            <person name="Oberbeckmann S."/>
            <person name="Bunk B."/>
            <person name="Jeske O."/>
            <person name="Meyerdierks A."/>
            <person name="Storesund J.E."/>
            <person name="Kallscheuer N."/>
            <person name="Luecker S."/>
            <person name="Lage O.M."/>
            <person name="Pohl T."/>
            <person name="Merkel B.J."/>
            <person name="Hornburger P."/>
            <person name="Mueller R.-W."/>
            <person name="Bruemmer F."/>
            <person name="Labrenz M."/>
            <person name="Spormann A.M."/>
            <person name="Op den Camp H."/>
            <person name="Overmann J."/>
            <person name="Amann R."/>
            <person name="Jetten M.S.M."/>
            <person name="Mascher T."/>
            <person name="Medema M.H."/>
            <person name="Devos D.P."/>
            <person name="Kaster A.-K."/>
            <person name="Ovreas L."/>
            <person name="Rohde M."/>
            <person name="Galperin M.Y."/>
            <person name="Jogler C."/>
        </authorList>
    </citation>
    <scope>NUCLEOTIDE SEQUENCE [LARGE SCALE GENOMIC DNA]</scope>
    <source>
        <strain evidence="1 2">Mal4</strain>
    </source>
</reference>
<evidence type="ECO:0000313" key="2">
    <source>
        <dbReference type="Proteomes" id="UP000320496"/>
    </source>
</evidence>
<gene>
    <name evidence="1" type="ORF">Mal4_50860</name>
</gene>